<evidence type="ECO:0000313" key="3">
    <source>
        <dbReference type="Proteomes" id="UP000832097"/>
    </source>
</evidence>
<dbReference type="EMBL" id="CP094528">
    <property type="protein sequence ID" value="UOE45435.1"/>
    <property type="molecule type" value="Genomic_DNA"/>
</dbReference>
<reference evidence="2 3" key="1">
    <citation type="submission" date="2022-03" db="EMBL/GenBank/DDBJ databases">
        <title>Mucilaginibacter sp. isolated from the gut of Protaetia brevitarsis seulensis larvae.</title>
        <authorList>
            <person name="Won M."/>
            <person name="Kim S.-J."/>
            <person name="Kwon S.-W."/>
        </authorList>
    </citation>
    <scope>NUCLEOTIDE SEQUENCE [LARGE SCALE GENOMIC DNA]</scope>
    <source>
        <strain evidence="2 3">CFWR-12</strain>
    </source>
</reference>
<keyword evidence="3" id="KW-1185">Reference proteome</keyword>
<evidence type="ECO:0000313" key="2">
    <source>
        <dbReference type="EMBL" id="UOE45435.1"/>
    </source>
</evidence>
<proteinExistence type="predicted"/>
<dbReference type="RefSeq" id="WP_243558015.1">
    <property type="nucleotide sequence ID" value="NZ_CP094528.1"/>
</dbReference>
<protein>
    <submittedName>
        <fullName evidence="2">Uncharacterized protein</fullName>
    </submittedName>
</protein>
<feature type="region of interest" description="Disordered" evidence="1">
    <location>
        <begin position="100"/>
        <end position="120"/>
    </location>
</feature>
<name>A0ABY4C1Z4_9MICO</name>
<sequence length="416" mass="45515">MVTSLQQAAGNAAVSRILSGSDAVLASVQRVRIKDVDFDLTTPGEGRRVRAMLDTYDDVADVLRLRADVERTASGDERKKMLEWIDQRIDVLQQARAREERTAKRARDRAEREREAEHVRADRERELKLAAELEDRKQAERARLRQLVLDGEELVGPFRGADGTTPQQDDRVTSLFALALAQVRGRAEPLIRRILSTVHRSRDAHEVESGFTLKVLNGTSLSAASGERAAGIANYAEVTIAVEVPAFLGPSTPLFSHVRSLAQLESVIDQMRKATPELASTLLHELTHLALHRTFDNGSLPYAASGAEEDEDVGDEDAWKATRDAVAELERFGTPAEGADSASASDASDSARAIASRILGYTQRWGESAAQRRATEVVSHLIEIVLAKGMPYVETHLPAGARLLARVEAKLPAPDA</sequence>
<gene>
    <name evidence="2" type="ORF">MTO99_06670</name>
</gene>
<accession>A0ABY4C1Z4</accession>
<organism evidence="2 3">
    <name type="scientific">Agromyces larvae</name>
    <dbReference type="NCBI Taxonomy" id="2929802"/>
    <lineage>
        <taxon>Bacteria</taxon>
        <taxon>Bacillati</taxon>
        <taxon>Actinomycetota</taxon>
        <taxon>Actinomycetes</taxon>
        <taxon>Micrococcales</taxon>
        <taxon>Microbacteriaceae</taxon>
        <taxon>Agromyces</taxon>
    </lineage>
</organism>
<evidence type="ECO:0000256" key="1">
    <source>
        <dbReference type="SAM" id="MobiDB-lite"/>
    </source>
</evidence>
<dbReference type="Proteomes" id="UP000832097">
    <property type="component" value="Chromosome"/>
</dbReference>